<feature type="domain" description="VOC" evidence="1">
    <location>
        <begin position="5"/>
        <end position="116"/>
    </location>
</feature>
<dbReference type="CDD" id="cd06587">
    <property type="entry name" value="VOC"/>
    <property type="match status" value="1"/>
</dbReference>
<dbReference type="RefSeq" id="WP_132616540.1">
    <property type="nucleotide sequence ID" value="NZ_SMKQ01000095.1"/>
</dbReference>
<dbReference type="Gene3D" id="3.10.180.10">
    <property type="entry name" value="2,3-Dihydroxybiphenyl 1,2-Dioxygenase, domain 1"/>
    <property type="match status" value="1"/>
</dbReference>
<comment type="caution">
    <text evidence="2">The sequence shown here is derived from an EMBL/GenBank/DDBJ whole genome shotgun (WGS) entry which is preliminary data.</text>
</comment>
<accession>A0A4V2YKZ4</accession>
<name>A0A4V2YKZ4_9ACTN</name>
<keyword evidence="3" id="KW-1185">Reference proteome</keyword>
<dbReference type="InterPro" id="IPR037523">
    <property type="entry name" value="VOC_core"/>
</dbReference>
<dbReference type="InterPro" id="IPR029068">
    <property type="entry name" value="Glyas_Bleomycin-R_OHBP_Dase"/>
</dbReference>
<dbReference type="OrthoDB" id="9799428at2"/>
<proteinExistence type="predicted"/>
<evidence type="ECO:0000313" key="2">
    <source>
        <dbReference type="EMBL" id="TDD44647.1"/>
    </source>
</evidence>
<dbReference type="PROSITE" id="PS51819">
    <property type="entry name" value="VOC"/>
    <property type="match status" value="1"/>
</dbReference>
<organism evidence="2 3">
    <name type="scientific">Nonomuraea terrae</name>
    <dbReference type="NCBI Taxonomy" id="2530383"/>
    <lineage>
        <taxon>Bacteria</taxon>
        <taxon>Bacillati</taxon>
        <taxon>Actinomycetota</taxon>
        <taxon>Actinomycetes</taxon>
        <taxon>Streptosporangiales</taxon>
        <taxon>Streptosporangiaceae</taxon>
        <taxon>Nonomuraea</taxon>
    </lineage>
</organism>
<dbReference type="Pfam" id="PF18029">
    <property type="entry name" value="Glyoxalase_6"/>
    <property type="match status" value="1"/>
</dbReference>
<evidence type="ECO:0000259" key="1">
    <source>
        <dbReference type="PROSITE" id="PS51819"/>
    </source>
</evidence>
<protein>
    <submittedName>
        <fullName evidence="2">VOC family protein</fullName>
    </submittedName>
</protein>
<dbReference type="InterPro" id="IPR041581">
    <property type="entry name" value="Glyoxalase_6"/>
</dbReference>
<dbReference type="SUPFAM" id="SSF54593">
    <property type="entry name" value="Glyoxalase/Bleomycin resistance protein/Dihydroxybiphenyl dioxygenase"/>
    <property type="match status" value="1"/>
</dbReference>
<reference evidence="2 3" key="1">
    <citation type="submission" date="2019-03" db="EMBL/GenBank/DDBJ databases">
        <title>Draft genome sequences of novel Actinobacteria.</title>
        <authorList>
            <person name="Sahin N."/>
            <person name="Ay H."/>
            <person name="Saygin H."/>
        </authorList>
    </citation>
    <scope>NUCLEOTIDE SEQUENCE [LARGE SCALE GENOMIC DNA]</scope>
    <source>
        <strain evidence="2 3">CH32</strain>
    </source>
</reference>
<evidence type="ECO:0000313" key="3">
    <source>
        <dbReference type="Proteomes" id="UP000295302"/>
    </source>
</evidence>
<sequence length="121" mass="13152">MAGSTLGSITLGSSAPERLRDWYVSTLEPDETGMAGCLISLRFGTFHLLIEELPVADKNPETARTTLNFEVADASAVISRMQELGATWQEKPHYLEGSLFATTTDPDGNQVQVMQLGLAHK</sequence>
<dbReference type="Proteomes" id="UP000295302">
    <property type="component" value="Unassembled WGS sequence"/>
</dbReference>
<dbReference type="EMBL" id="SMKQ01000095">
    <property type="protein sequence ID" value="TDD44647.1"/>
    <property type="molecule type" value="Genomic_DNA"/>
</dbReference>
<gene>
    <name evidence="2" type="ORF">E1286_26510</name>
</gene>
<dbReference type="AlphaFoldDB" id="A0A4V2YKZ4"/>